<feature type="compositionally biased region" description="Basic and acidic residues" evidence="3">
    <location>
        <begin position="140"/>
        <end position="153"/>
    </location>
</feature>
<organism evidence="5 6">
    <name type="scientific">Mycena citricolor</name>
    <dbReference type="NCBI Taxonomy" id="2018698"/>
    <lineage>
        <taxon>Eukaryota</taxon>
        <taxon>Fungi</taxon>
        <taxon>Dikarya</taxon>
        <taxon>Basidiomycota</taxon>
        <taxon>Agaricomycotina</taxon>
        <taxon>Agaricomycetes</taxon>
        <taxon>Agaricomycetidae</taxon>
        <taxon>Agaricales</taxon>
        <taxon>Marasmiineae</taxon>
        <taxon>Mycenaceae</taxon>
        <taxon>Mycena</taxon>
    </lineage>
</organism>
<evidence type="ECO:0000313" key="6">
    <source>
        <dbReference type="Proteomes" id="UP001295794"/>
    </source>
</evidence>
<feature type="domain" description="RRM" evidence="4">
    <location>
        <begin position="162"/>
        <end position="251"/>
    </location>
</feature>
<dbReference type="Gene3D" id="3.30.70.330">
    <property type="match status" value="2"/>
</dbReference>
<feature type="compositionally biased region" description="Basic and acidic residues" evidence="3">
    <location>
        <begin position="385"/>
        <end position="397"/>
    </location>
</feature>
<accession>A0AAD2HSP3</accession>
<feature type="compositionally biased region" description="Low complexity" evidence="3">
    <location>
        <begin position="99"/>
        <end position="118"/>
    </location>
</feature>
<reference evidence="5" key="1">
    <citation type="submission" date="2023-11" db="EMBL/GenBank/DDBJ databases">
        <authorList>
            <person name="De Vega J J."/>
            <person name="De Vega J J."/>
        </authorList>
    </citation>
    <scope>NUCLEOTIDE SEQUENCE</scope>
</reference>
<proteinExistence type="predicted"/>
<feature type="region of interest" description="Disordered" evidence="3">
    <location>
        <begin position="1"/>
        <end position="153"/>
    </location>
</feature>
<feature type="compositionally biased region" description="Gly residues" evidence="3">
    <location>
        <begin position="430"/>
        <end position="449"/>
    </location>
</feature>
<evidence type="ECO:0000259" key="4">
    <source>
        <dbReference type="PROSITE" id="PS50102"/>
    </source>
</evidence>
<keyword evidence="1 2" id="KW-0694">RNA-binding</keyword>
<feature type="region of interest" description="Disordered" evidence="3">
    <location>
        <begin position="559"/>
        <end position="599"/>
    </location>
</feature>
<evidence type="ECO:0000256" key="2">
    <source>
        <dbReference type="PROSITE-ProRule" id="PRU00176"/>
    </source>
</evidence>
<evidence type="ECO:0000256" key="1">
    <source>
        <dbReference type="ARBA" id="ARBA00022884"/>
    </source>
</evidence>
<dbReference type="PROSITE" id="PS50102">
    <property type="entry name" value="RRM"/>
    <property type="match status" value="1"/>
</dbReference>
<dbReference type="AlphaFoldDB" id="A0AAD2HSP3"/>
<feature type="compositionally biased region" description="Basic and acidic residues" evidence="3">
    <location>
        <begin position="250"/>
        <end position="264"/>
    </location>
</feature>
<feature type="region of interest" description="Disordered" evidence="3">
    <location>
        <begin position="480"/>
        <end position="544"/>
    </location>
</feature>
<comment type="caution">
    <text evidence="5">The sequence shown here is derived from an EMBL/GenBank/DDBJ whole genome shotgun (WGS) entry which is preliminary data.</text>
</comment>
<keyword evidence="6" id="KW-1185">Reference proteome</keyword>
<dbReference type="PANTHER" id="PTHR23189">
    <property type="entry name" value="RNA RECOGNITION MOTIF-CONTAINING"/>
    <property type="match status" value="1"/>
</dbReference>
<dbReference type="InterPro" id="IPR035979">
    <property type="entry name" value="RBD_domain_sf"/>
</dbReference>
<feature type="compositionally biased region" description="Low complexity" evidence="3">
    <location>
        <begin position="76"/>
        <end position="87"/>
    </location>
</feature>
<feature type="region of interest" description="Disordered" evidence="3">
    <location>
        <begin position="348"/>
        <end position="468"/>
    </location>
</feature>
<dbReference type="SUPFAM" id="SSF54928">
    <property type="entry name" value="RNA-binding domain, RBD"/>
    <property type="match status" value="2"/>
</dbReference>
<feature type="compositionally biased region" description="Pro residues" evidence="3">
    <location>
        <begin position="484"/>
        <end position="524"/>
    </location>
</feature>
<dbReference type="InterPro" id="IPR000504">
    <property type="entry name" value="RRM_dom"/>
</dbReference>
<protein>
    <recommendedName>
        <fullName evidence="4">RRM domain-containing protein</fullName>
    </recommendedName>
</protein>
<dbReference type="CDD" id="cd12276">
    <property type="entry name" value="RRM2_MEI2_EAR1_like"/>
    <property type="match status" value="1"/>
</dbReference>
<gene>
    <name evidence="5" type="ORF">MYCIT1_LOCUS30859</name>
</gene>
<dbReference type="GO" id="GO:0003723">
    <property type="term" value="F:RNA binding"/>
    <property type="evidence" value="ECO:0007669"/>
    <property type="project" value="UniProtKB-UniRule"/>
</dbReference>
<evidence type="ECO:0000313" key="5">
    <source>
        <dbReference type="EMBL" id="CAK5280369.1"/>
    </source>
</evidence>
<name>A0AAD2HSP3_9AGAR</name>
<dbReference type="SMART" id="SM00360">
    <property type="entry name" value="RRM"/>
    <property type="match status" value="1"/>
</dbReference>
<dbReference type="Pfam" id="PF00076">
    <property type="entry name" value="RRM_1"/>
    <property type="match status" value="1"/>
</dbReference>
<dbReference type="InterPro" id="IPR012677">
    <property type="entry name" value="Nucleotide-bd_a/b_plait_sf"/>
</dbReference>
<dbReference type="Proteomes" id="UP001295794">
    <property type="component" value="Unassembled WGS sequence"/>
</dbReference>
<feature type="region of interest" description="Disordered" evidence="3">
    <location>
        <begin position="245"/>
        <end position="264"/>
    </location>
</feature>
<sequence>MNRHHPYGGGYDNNNSRRGGGPVGAGPERTPRFAGRGRGRGRGGGGGGGGYDHHSNNMSNGGGGGGYGPPPSDLSMGGPYMNYGGPPQDAYYQNTGYSQGPPQYAGQNQQNQGYRNYNEGSADPAGYNQGYDAGRRPPRKDKDDKAHDSIIEERIQRERPCRTLFIRNIKASELPTERIDSLTSMQYETDSDEVYRQFQEHGDIKTFFDLISTRGMVFVTYFDLRSAERARDRLQGSEISGRPIDVHYSLPRDDQNKSERERSQELQGCLQVTLRSSVSNLPIDDNEVRIKFQQFGDVKAVKPVDNRSDSRYVEYYDMRACDEAFNRLRHQGLQDGVMDIVYAWDTTDTSSPHGAEDRGGRGGRGAPRGRGRGRGRGGGGGYDEGGGRRPRDDDYGRGGRGGYGPRGGYSNDRFDNRNSYGSGYNPPPSSGGGGYETGGYGPPGAGAGPGAFSPPAGPADDRLEQARKVQALLAALKPAEAAPPVGPPLGAQPPLGLPPPGMQAPYYAGPPAPQIAPYPPPSAGPPSNSYGMPPPPVAPQLNPALSALPPNLLALLQQAQANNQQSQFPGAAVTPPPGAMPPMNSQSPPPAANPQQYQQMLLYQLRQAAANGKPPPS</sequence>
<evidence type="ECO:0000256" key="3">
    <source>
        <dbReference type="SAM" id="MobiDB-lite"/>
    </source>
</evidence>
<dbReference type="EMBL" id="CAVNYO010000440">
    <property type="protein sequence ID" value="CAK5280369.1"/>
    <property type="molecule type" value="Genomic_DNA"/>
</dbReference>
<feature type="compositionally biased region" description="Gly residues" evidence="3">
    <location>
        <begin position="398"/>
        <end position="407"/>
    </location>
</feature>